<dbReference type="PANTHER" id="PTHR48432:SF1">
    <property type="entry name" value="S5 DRBM DOMAIN-CONTAINING PROTEIN"/>
    <property type="match status" value="1"/>
</dbReference>
<evidence type="ECO:0000256" key="1">
    <source>
        <dbReference type="ARBA" id="ARBA00008945"/>
    </source>
</evidence>
<evidence type="ECO:0000256" key="9">
    <source>
        <dbReference type="SAM" id="MobiDB-lite"/>
    </source>
</evidence>
<dbReference type="FunFam" id="3.30.160.20:FF:000039">
    <property type="entry name" value="30S ribosomal protein S5"/>
    <property type="match status" value="1"/>
</dbReference>
<dbReference type="GO" id="GO:0019843">
    <property type="term" value="F:rRNA binding"/>
    <property type="evidence" value="ECO:0007669"/>
    <property type="project" value="UniProtKB-KW"/>
</dbReference>
<dbReference type="InterPro" id="IPR013810">
    <property type="entry name" value="Ribosomal_uS5_N"/>
</dbReference>
<dbReference type="InterPro" id="IPR020568">
    <property type="entry name" value="Ribosomal_Su5_D2-typ_SF"/>
</dbReference>
<dbReference type="GO" id="GO:0006412">
    <property type="term" value="P:translation"/>
    <property type="evidence" value="ECO:0007669"/>
    <property type="project" value="InterPro"/>
</dbReference>
<feature type="compositionally biased region" description="Basic and acidic residues" evidence="9">
    <location>
        <begin position="111"/>
        <end position="129"/>
    </location>
</feature>
<evidence type="ECO:0000256" key="8">
    <source>
        <dbReference type="SAM" id="Coils"/>
    </source>
</evidence>
<gene>
    <name evidence="12 13" type="primary">LOC111296212</name>
</gene>
<evidence type="ECO:0000313" key="13">
    <source>
        <dbReference type="RefSeq" id="XP_022746117.1"/>
    </source>
</evidence>
<dbReference type="GO" id="GO:1990904">
    <property type="term" value="C:ribonucleoprotein complex"/>
    <property type="evidence" value="ECO:0007669"/>
    <property type="project" value="UniProtKB-UniRule"/>
</dbReference>
<dbReference type="GO" id="GO:0005737">
    <property type="term" value="C:cytoplasm"/>
    <property type="evidence" value="ECO:0007669"/>
    <property type="project" value="UniProtKB-ARBA"/>
</dbReference>
<keyword evidence="8" id="KW-0175">Coiled coil</keyword>
<feature type="domain" description="S5 DRBM" evidence="10">
    <location>
        <begin position="389"/>
        <end position="452"/>
    </location>
</feature>
<dbReference type="Pfam" id="PF00333">
    <property type="entry name" value="Ribosomal_S5"/>
    <property type="match status" value="1"/>
</dbReference>
<evidence type="ECO:0000259" key="10">
    <source>
        <dbReference type="PROSITE" id="PS50881"/>
    </source>
</evidence>
<dbReference type="InterPro" id="IPR000851">
    <property type="entry name" value="Ribosomal_uS5"/>
</dbReference>
<keyword evidence="4 6" id="KW-0689">Ribosomal protein</keyword>
<evidence type="ECO:0000256" key="5">
    <source>
        <dbReference type="ARBA" id="ARBA00023274"/>
    </source>
</evidence>
<organism evidence="11 13">
    <name type="scientific">Durio zibethinus</name>
    <name type="common">Durian</name>
    <dbReference type="NCBI Taxonomy" id="66656"/>
    <lineage>
        <taxon>Eukaryota</taxon>
        <taxon>Viridiplantae</taxon>
        <taxon>Streptophyta</taxon>
        <taxon>Embryophyta</taxon>
        <taxon>Tracheophyta</taxon>
        <taxon>Spermatophyta</taxon>
        <taxon>Magnoliopsida</taxon>
        <taxon>eudicotyledons</taxon>
        <taxon>Gunneridae</taxon>
        <taxon>Pentapetalae</taxon>
        <taxon>rosids</taxon>
        <taxon>malvids</taxon>
        <taxon>Malvales</taxon>
        <taxon>Malvaceae</taxon>
        <taxon>Helicteroideae</taxon>
        <taxon>Durio</taxon>
    </lineage>
</organism>
<evidence type="ECO:0000313" key="12">
    <source>
        <dbReference type="RefSeq" id="XP_022746115.1"/>
    </source>
</evidence>
<dbReference type="Gene3D" id="3.30.230.10">
    <property type="match status" value="1"/>
</dbReference>
<dbReference type="PROSITE" id="PS50881">
    <property type="entry name" value="S5_DSRBD"/>
    <property type="match status" value="1"/>
</dbReference>
<feature type="region of interest" description="Disordered" evidence="9">
    <location>
        <begin position="111"/>
        <end position="137"/>
    </location>
</feature>
<dbReference type="InterPro" id="IPR014721">
    <property type="entry name" value="Ribsml_uS5_D2-typ_fold_subgr"/>
</dbReference>
<dbReference type="PANTHER" id="PTHR48432">
    <property type="entry name" value="S5 DRBM DOMAIN-CONTAINING PROTEIN"/>
    <property type="match status" value="1"/>
</dbReference>
<dbReference type="RefSeq" id="XP_022746117.1">
    <property type="nucleotide sequence ID" value="XM_022890382.1"/>
</dbReference>
<keyword evidence="2" id="KW-0699">rRNA-binding</keyword>
<evidence type="ECO:0000256" key="6">
    <source>
        <dbReference type="PROSITE-ProRule" id="PRU00268"/>
    </source>
</evidence>
<keyword evidence="5 6" id="KW-0687">Ribonucleoprotein</keyword>
<name>A0A6P5Z0L9_DURZI</name>
<dbReference type="FunFam" id="3.30.230.10:FF:000002">
    <property type="entry name" value="30S ribosomal protein S5"/>
    <property type="match status" value="1"/>
</dbReference>
<dbReference type="OrthoDB" id="309483at2759"/>
<evidence type="ECO:0000256" key="2">
    <source>
        <dbReference type="ARBA" id="ARBA00022730"/>
    </source>
</evidence>
<dbReference type="GO" id="GO:0003729">
    <property type="term" value="F:mRNA binding"/>
    <property type="evidence" value="ECO:0007669"/>
    <property type="project" value="UniProtKB-ARBA"/>
</dbReference>
<feature type="compositionally biased region" description="Polar residues" evidence="9">
    <location>
        <begin position="45"/>
        <end position="64"/>
    </location>
</feature>
<reference evidence="12 13" key="1">
    <citation type="submission" date="2025-04" db="UniProtKB">
        <authorList>
            <consortium name="RefSeq"/>
        </authorList>
    </citation>
    <scope>IDENTIFICATION</scope>
    <source>
        <tissue evidence="12 13">Fruit stalk</tissue>
    </source>
</reference>
<dbReference type="SUPFAM" id="SSF54211">
    <property type="entry name" value="Ribosomal protein S5 domain 2-like"/>
    <property type="match status" value="1"/>
</dbReference>
<comment type="similarity">
    <text evidence="1 7">Belongs to the universal ribosomal protein uS5 family.</text>
</comment>
<keyword evidence="11" id="KW-1185">Reference proteome</keyword>
<dbReference type="GeneID" id="111296212"/>
<protein>
    <submittedName>
        <fullName evidence="12 13">Uncharacterized protein LOC111296212 isoform X1</fullName>
    </submittedName>
</protein>
<evidence type="ECO:0000313" key="11">
    <source>
        <dbReference type="Proteomes" id="UP000515121"/>
    </source>
</evidence>
<dbReference type="SUPFAM" id="SSF54768">
    <property type="entry name" value="dsRNA-binding domain-like"/>
    <property type="match status" value="1"/>
</dbReference>
<dbReference type="GO" id="GO:0003735">
    <property type="term" value="F:structural constituent of ribosome"/>
    <property type="evidence" value="ECO:0007669"/>
    <property type="project" value="UniProtKB-UniRule"/>
</dbReference>
<dbReference type="RefSeq" id="XP_022746115.1">
    <property type="nucleotide sequence ID" value="XM_022890380.1"/>
</dbReference>
<sequence length="547" mass="63140">MSTKSQASSWSRLLSQRLPLLSPKISTFPRVLTTQTPGFHILPNTHFSDTSIPNDTPKTPTKSHFSFSRKISTFSHFTTYQTPKSSLSSQKCRFSTAFSSRAVEDLLAEVEREKQRERDDRKTKGLDAKDIDEEDQEDYMGVMPLIEKLEKEKLKDTPDLDLYEEPTDSDSEEDDEWFAAEAKEKRVEELQKKLKRHEELLKNFAEAVTFSHLTETLDDCFKWMNKIDKFEDKHFKLRAEYRVIGDLMNRLKVAEDEEKFILQQKLNRAMRLVEWKEAYDPNNPANYGVIQHEQINSSVDLVENAGFEKEKQMIHGDDDDEVFDDMKEKDDILLEKLNVIDKKLEERLAELDHTFGKKGKLLEEEIRDLAEERNALTEKKRRPLYRKGFDVKLIDVNRTCKVTKGGQVVKYTALLACGNYHGVVGYAKAKGPAVPIALQKAYEKCFQNLHYIERHEEHTIAHAIQTAYKKTKVYLWPAPTTTGMKAGRTVQTILNLAGFKNIKSKVVGSRNPHNTVKALFKALNAVETPQDIQEKFGRTVVEKYLLQ</sequence>
<feature type="region of interest" description="Disordered" evidence="9">
    <location>
        <begin position="43"/>
        <end position="64"/>
    </location>
</feature>
<evidence type="ECO:0000256" key="7">
    <source>
        <dbReference type="RuleBase" id="RU003823"/>
    </source>
</evidence>
<dbReference type="AlphaFoldDB" id="A0A6P5Z0L9"/>
<proteinExistence type="inferred from homology"/>
<keyword evidence="3" id="KW-0694">RNA-binding</keyword>
<dbReference type="KEGG" id="dzi:111296212"/>
<accession>A0A6P5Z0L9</accession>
<feature type="coiled-coil region" evidence="8">
    <location>
        <begin position="334"/>
        <end position="382"/>
    </location>
</feature>
<evidence type="ECO:0000256" key="4">
    <source>
        <dbReference type="ARBA" id="ARBA00022980"/>
    </source>
</evidence>
<evidence type="ECO:0000256" key="3">
    <source>
        <dbReference type="ARBA" id="ARBA00022884"/>
    </source>
</evidence>
<dbReference type="Proteomes" id="UP000515121">
    <property type="component" value="Unplaced"/>
</dbReference>
<feature type="coiled-coil region" evidence="8">
    <location>
        <begin position="180"/>
        <end position="207"/>
    </location>
</feature>
<dbReference type="GO" id="GO:0005840">
    <property type="term" value="C:ribosome"/>
    <property type="evidence" value="ECO:0007669"/>
    <property type="project" value="UniProtKB-KW"/>
</dbReference>
<dbReference type="Pfam" id="PF03719">
    <property type="entry name" value="Ribosomal_S5_C"/>
    <property type="match status" value="1"/>
</dbReference>
<dbReference type="Gene3D" id="3.30.160.20">
    <property type="match status" value="1"/>
</dbReference>
<dbReference type="InterPro" id="IPR005324">
    <property type="entry name" value="Ribosomal_uS5_C"/>
</dbReference>